<sequence>MLIFVILSITEAYFSKLSQSQLRSHPYHYYSPISPTITVLCSPVSLSRPPQYRPLRPHRPLLSPLCRPCPVSCPPSPPCPPPKSCPLSCLLSPSPFSSPSPPSASPPQYYDDIRPISSSAPMLPSYLDRIPKSYQNNHEHQLSGNALLTNDIKHPAGLLHSSFAEKNATNVTFHTHLSIHLNTTNPNSVKLHPSDQQLIHPSDVIHENASIPSQRQSPHMVTIRDERLVEG</sequence>
<name>A0A183HJF8_9BILA</name>
<organism evidence="3">
    <name type="scientific">Onchocerca flexuosa</name>
    <dbReference type="NCBI Taxonomy" id="387005"/>
    <lineage>
        <taxon>Eukaryota</taxon>
        <taxon>Metazoa</taxon>
        <taxon>Ecdysozoa</taxon>
        <taxon>Nematoda</taxon>
        <taxon>Chromadorea</taxon>
        <taxon>Rhabditida</taxon>
        <taxon>Spirurina</taxon>
        <taxon>Spiruromorpha</taxon>
        <taxon>Filarioidea</taxon>
        <taxon>Onchocercidae</taxon>
        <taxon>Onchocerca</taxon>
    </lineage>
</organism>
<dbReference type="AlphaFoldDB" id="A0A183HJF8"/>
<protein>
    <submittedName>
        <fullName evidence="3">Ovule protein</fullName>
    </submittedName>
</protein>
<dbReference type="WBParaSite" id="OFLC_0000761901-mRNA-1">
    <property type="protein sequence ID" value="OFLC_0000761901-mRNA-1"/>
    <property type="gene ID" value="OFLC_0000761901"/>
</dbReference>
<reference evidence="1 2" key="2">
    <citation type="submission" date="2018-11" db="EMBL/GenBank/DDBJ databases">
        <authorList>
            <consortium name="Pathogen Informatics"/>
        </authorList>
    </citation>
    <scope>NUCLEOTIDE SEQUENCE [LARGE SCALE GENOMIC DNA]</scope>
</reference>
<proteinExistence type="predicted"/>
<dbReference type="EMBL" id="UZAJ01008075">
    <property type="protein sequence ID" value="VDO51904.1"/>
    <property type="molecule type" value="Genomic_DNA"/>
</dbReference>
<dbReference type="Proteomes" id="UP000267606">
    <property type="component" value="Unassembled WGS sequence"/>
</dbReference>
<evidence type="ECO:0000313" key="2">
    <source>
        <dbReference type="Proteomes" id="UP000267606"/>
    </source>
</evidence>
<keyword evidence="2" id="KW-1185">Reference proteome</keyword>
<evidence type="ECO:0000313" key="3">
    <source>
        <dbReference type="WBParaSite" id="OFLC_0000761901-mRNA-1"/>
    </source>
</evidence>
<gene>
    <name evidence="1" type="ORF">OFLC_LOCUS7619</name>
</gene>
<reference evidence="3" key="1">
    <citation type="submission" date="2016-06" db="UniProtKB">
        <authorList>
            <consortium name="WormBaseParasite"/>
        </authorList>
    </citation>
    <scope>IDENTIFICATION</scope>
</reference>
<accession>A0A183HJF8</accession>
<evidence type="ECO:0000313" key="1">
    <source>
        <dbReference type="EMBL" id="VDO51904.1"/>
    </source>
</evidence>